<dbReference type="Gene3D" id="3.20.20.140">
    <property type="entry name" value="Metal-dependent hydrolases"/>
    <property type="match status" value="1"/>
</dbReference>
<dbReference type="HAMAP" id="MF_01953">
    <property type="entry name" value="Urease_alpha"/>
    <property type="match status" value="1"/>
</dbReference>
<evidence type="ECO:0000256" key="10">
    <source>
        <dbReference type="RuleBase" id="RU004158"/>
    </source>
</evidence>
<keyword evidence="6 8" id="KW-0963">Cytoplasm</keyword>
<sequence>MPRIDRERYAELFGPTTGDRIRLADTELLIEVTEDRSMGPSGSGDEVLFGGGKVIRESMGQGMATRAEGAPDLIITGAVILDHWGVVKADVGVRDGRIVGIGKAGNPDTMDGVNPALVLGPSTEVLAGNGKILTAGGIDCHVHFVCPQLVDTALAAGLTTLVGGGTGPNEGTKATTVTPGAWNLGRMLSAMDGYPVNVLLLGKGNTVRHEALREQLAAGAGGFKLHEDWGSTPAAIDACLTVADESGVQVAIHTDTLNEAGFLESTVEAIRGRSINAYHTEGAGGGHAPDIIQVVSLPNVLPSSTNPTRPHTVNTLDEHLDMLVVCHHLNPSVPEDLAFAESRIRPSTIAAEDVLHDLGAISMMSSDSQAMGRIGEVIIRTWQTAHVMKRRRGALPGDGAADNLRARRYVAKYTINPAIAHGMDAEIGSVEVGKLADLVLWEPKFFGVRPHVVLKGGFPAWAAMGDANASIPTPQPVLARPMFGAVPRVAAASSLHFVAPEALGSGLAETFGINRPLVAVANTRARTKTDMVLNDATPDVRVDPDSFAVHVDGELIEPMPVTELPMAQRYFLF</sequence>
<comment type="subcellular location">
    <subcellularLocation>
        <location evidence="6 8">Cytoplasm</location>
    </subcellularLocation>
</comment>
<dbReference type="Pfam" id="PF01979">
    <property type="entry name" value="Amidohydro_1"/>
    <property type="match status" value="1"/>
</dbReference>
<feature type="binding site" description="via carbamate group" evidence="6">
    <location>
        <position position="224"/>
    </location>
    <ligand>
        <name>Ni(2+)</name>
        <dbReference type="ChEBI" id="CHEBI:49786"/>
        <label>1</label>
    </ligand>
</feature>
<dbReference type="InterPro" id="IPR017950">
    <property type="entry name" value="Urease_AS"/>
</dbReference>
<dbReference type="RefSeq" id="WP_326566513.1">
    <property type="nucleotide sequence ID" value="NZ_CP142149.1"/>
</dbReference>
<dbReference type="PROSITE" id="PS00145">
    <property type="entry name" value="UREASE_2"/>
    <property type="match status" value="1"/>
</dbReference>
<dbReference type="PROSITE" id="PS01120">
    <property type="entry name" value="UREASE_1"/>
    <property type="match status" value="1"/>
</dbReference>
<dbReference type="Proteomes" id="UP001330812">
    <property type="component" value="Chromosome"/>
</dbReference>
<feature type="active site" description="Proton donor" evidence="6 8">
    <location>
        <position position="327"/>
    </location>
</feature>
<organism evidence="12 13">
    <name type="scientific">Amycolatopsis rhabdoformis</name>
    <dbReference type="NCBI Taxonomy" id="1448059"/>
    <lineage>
        <taxon>Bacteria</taxon>
        <taxon>Bacillati</taxon>
        <taxon>Actinomycetota</taxon>
        <taxon>Actinomycetes</taxon>
        <taxon>Pseudonocardiales</taxon>
        <taxon>Pseudonocardiaceae</taxon>
        <taxon>Amycolatopsis</taxon>
    </lineage>
</organism>
<evidence type="ECO:0000313" key="12">
    <source>
        <dbReference type="EMBL" id="WSE27501.1"/>
    </source>
</evidence>
<dbReference type="PANTHER" id="PTHR43440:SF1">
    <property type="entry name" value="UREASE"/>
    <property type="match status" value="1"/>
</dbReference>
<dbReference type="SUPFAM" id="SSF51338">
    <property type="entry name" value="Composite domain of metallo-dependent hydrolases"/>
    <property type="match status" value="1"/>
</dbReference>
<name>A0ABZ1I0S0_9PSEU</name>
<evidence type="ECO:0000313" key="13">
    <source>
        <dbReference type="Proteomes" id="UP001330812"/>
    </source>
</evidence>
<proteinExistence type="inferred from homology"/>
<evidence type="ECO:0000256" key="7">
    <source>
        <dbReference type="NCBIfam" id="TIGR01792"/>
    </source>
</evidence>
<evidence type="ECO:0000256" key="8">
    <source>
        <dbReference type="PROSITE-ProRule" id="PRU00700"/>
    </source>
</evidence>
<dbReference type="InterPro" id="IPR011059">
    <property type="entry name" value="Metal-dep_hydrolase_composite"/>
</dbReference>
<keyword evidence="4 6" id="KW-0378">Hydrolase</keyword>
<dbReference type="NCBIfam" id="TIGR01792">
    <property type="entry name" value="urease_alph"/>
    <property type="match status" value="1"/>
</dbReference>
<dbReference type="PANTHER" id="PTHR43440">
    <property type="entry name" value="UREASE"/>
    <property type="match status" value="1"/>
</dbReference>
<evidence type="ECO:0000256" key="2">
    <source>
        <dbReference type="ARBA" id="ARBA00022596"/>
    </source>
</evidence>
<evidence type="ECO:0000256" key="5">
    <source>
        <dbReference type="ARBA" id="ARBA00047778"/>
    </source>
</evidence>
<evidence type="ECO:0000259" key="11">
    <source>
        <dbReference type="PROSITE" id="PS51368"/>
    </source>
</evidence>
<feature type="binding site" evidence="6">
    <location>
        <position position="143"/>
    </location>
    <ligand>
        <name>Ni(2+)</name>
        <dbReference type="ChEBI" id="CHEBI:49786"/>
        <label>1</label>
    </ligand>
</feature>
<feature type="modified residue" description="N6-carboxylysine" evidence="6">
    <location>
        <position position="224"/>
    </location>
</feature>
<dbReference type="NCBIfam" id="NF009685">
    <property type="entry name" value="PRK13206.1"/>
    <property type="match status" value="1"/>
</dbReference>
<evidence type="ECO:0000256" key="4">
    <source>
        <dbReference type="ARBA" id="ARBA00022801"/>
    </source>
</evidence>
<dbReference type="InterPro" id="IPR011612">
    <property type="entry name" value="Urease_alpha_N_dom"/>
</dbReference>
<feature type="binding site" evidence="6">
    <location>
        <position position="141"/>
    </location>
    <ligand>
        <name>Ni(2+)</name>
        <dbReference type="ChEBI" id="CHEBI:49786"/>
        <label>1</label>
    </ligand>
</feature>
<dbReference type="InterPro" id="IPR017951">
    <property type="entry name" value="Urease_asu_c"/>
</dbReference>
<comment type="subunit">
    <text evidence="6">Heterotrimer of UreA (gamma), UreB (beta) and UreC (alpha) subunits. Three heterotrimers associate to form the active enzyme.</text>
</comment>
<dbReference type="PROSITE" id="PS51368">
    <property type="entry name" value="UREASE_3"/>
    <property type="match status" value="1"/>
</dbReference>
<keyword evidence="3 6" id="KW-0479">Metal-binding</keyword>
<dbReference type="InterPro" id="IPR006680">
    <property type="entry name" value="Amidohydro-rel"/>
</dbReference>
<feature type="binding site" evidence="6">
    <location>
        <position position="279"/>
    </location>
    <ligand>
        <name>Ni(2+)</name>
        <dbReference type="ChEBI" id="CHEBI:49786"/>
        <label>2</label>
    </ligand>
</feature>
<dbReference type="EC" id="3.5.1.5" evidence="6 7"/>
<dbReference type="InterPro" id="IPR029754">
    <property type="entry name" value="Urease_Ni-bd"/>
</dbReference>
<dbReference type="NCBIfam" id="NF009686">
    <property type="entry name" value="PRK13207.1"/>
    <property type="match status" value="1"/>
</dbReference>
<comment type="PTM">
    <text evidence="6">Carboxylation allows a single lysine to coordinate two nickel ions.</text>
</comment>
<dbReference type="InterPro" id="IPR050112">
    <property type="entry name" value="Urease_alpha_subunit"/>
</dbReference>
<comment type="catalytic activity">
    <reaction evidence="5 6 9">
        <text>urea + 2 H2O + H(+) = hydrogencarbonate + 2 NH4(+)</text>
        <dbReference type="Rhea" id="RHEA:20557"/>
        <dbReference type="ChEBI" id="CHEBI:15377"/>
        <dbReference type="ChEBI" id="CHEBI:15378"/>
        <dbReference type="ChEBI" id="CHEBI:16199"/>
        <dbReference type="ChEBI" id="CHEBI:17544"/>
        <dbReference type="ChEBI" id="CHEBI:28938"/>
        <dbReference type="EC" id="3.5.1.5"/>
    </reaction>
</comment>
<gene>
    <name evidence="6" type="primary">ureC</name>
    <name evidence="12" type="ORF">VSH64_32205</name>
</gene>
<dbReference type="InterPro" id="IPR005848">
    <property type="entry name" value="Urease_asu"/>
</dbReference>
<dbReference type="Pfam" id="PF00449">
    <property type="entry name" value="Urease_alpha"/>
    <property type="match status" value="1"/>
</dbReference>
<evidence type="ECO:0000256" key="6">
    <source>
        <dbReference type="HAMAP-Rule" id="MF_01953"/>
    </source>
</evidence>
<feature type="domain" description="Urease" evidence="11">
    <location>
        <begin position="136"/>
        <end position="573"/>
    </location>
</feature>
<dbReference type="EMBL" id="CP142149">
    <property type="protein sequence ID" value="WSE27501.1"/>
    <property type="molecule type" value="Genomic_DNA"/>
</dbReference>
<keyword evidence="13" id="KW-1185">Reference proteome</keyword>
<feature type="binding site" evidence="6">
    <location>
        <position position="253"/>
    </location>
    <ligand>
        <name>Ni(2+)</name>
        <dbReference type="ChEBI" id="CHEBI:49786"/>
        <label>2</label>
    </ligand>
</feature>
<dbReference type="SUPFAM" id="SSF51556">
    <property type="entry name" value="Metallo-dependent hydrolases"/>
    <property type="match status" value="1"/>
</dbReference>
<evidence type="ECO:0000256" key="3">
    <source>
        <dbReference type="ARBA" id="ARBA00022723"/>
    </source>
</evidence>
<feature type="binding site" description="via carbamate group" evidence="6">
    <location>
        <position position="224"/>
    </location>
    <ligand>
        <name>Ni(2+)</name>
        <dbReference type="ChEBI" id="CHEBI:49786"/>
        <label>2</label>
    </ligand>
</feature>
<evidence type="ECO:0000256" key="1">
    <source>
        <dbReference type="ARBA" id="ARBA00004897"/>
    </source>
</evidence>
<evidence type="ECO:0000256" key="9">
    <source>
        <dbReference type="RuleBase" id="RU000510"/>
    </source>
</evidence>
<dbReference type="Gene3D" id="2.30.40.10">
    <property type="entry name" value="Urease, subunit C, domain 1"/>
    <property type="match status" value="1"/>
</dbReference>
<dbReference type="CDD" id="cd00375">
    <property type="entry name" value="Urease_alpha"/>
    <property type="match status" value="1"/>
</dbReference>
<accession>A0ABZ1I0S0</accession>
<feature type="binding site" evidence="6 8">
    <location>
        <position position="226"/>
    </location>
    <ligand>
        <name>substrate</name>
    </ligand>
</feature>
<comment type="similarity">
    <text evidence="6 10">Belongs to the metallo-dependent hydrolases superfamily. Urease alpha subunit family.</text>
</comment>
<keyword evidence="2 6" id="KW-0533">Nickel</keyword>
<reference evidence="12 13" key="1">
    <citation type="journal article" date="2015" name="Int. J. Syst. Evol. Microbiol.">
        <title>Amycolatopsis rhabdoformis sp. nov., an actinomycete isolated from a tropical forest soil.</title>
        <authorList>
            <person name="Souza W.R."/>
            <person name="Silva R.E."/>
            <person name="Goodfellow M."/>
            <person name="Busarakam K."/>
            <person name="Figueiro F.S."/>
            <person name="Ferreira D."/>
            <person name="Rodrigues-Filho E."/>
            <person name="Moraes L.A.B."/>
            <person name="Zucchi T.D."/>
        </authorList>
    </citation>
    <scope>NUCLEOTIDE SEQUENCE [LARGE SCALE GENOMIC DNA]</scope>
    <source>
        <strain evidence="12 13">NCIMB 14900</strain>
    </source>
</reference>
<dbReference type="InterPro" id="IPR032466">
    <property type="entry name" value="Metal_Hydrolase"/>
</dbReference>
<comment type="cofactor">
    <cofactor evidence="6 9">
        <name>Ni cation</name>
        <dbReference type="ChEBI" id="CHEBI:25516"/>
    </cofactor>
    <text evidence="6 9">Binds 2 nickel ions per subunit.</text>
</comment>
<comment type="pathway">
    <text evidence="1 6">Nitrogen metabolism; urea degradation; CO(2) and NH(3) from urea (urease route): step 1/1.</text>
</comment>
<protein>
    <recommendedName>
        <fullName evidence="6 7">Urease subunit alpha</fullName>
        <ecNumber evidence="6 7">3.5.1.5</ecNumber>
    </recommendedName>
    <alternativeName>
        <fullName evidence="6">Urea amidohydrolase subunit alpha</fullName>
    </alternativeName>
</protein>
<feature type="binding site" evidence="6">
    <location>
        <position position="367"/>
    </location>
    <ligand>
        <name>Ni(2+)</name>
        <dbReference type="ChEBI" id="CHEBI:49786"/>
        <label>1</label>
    </ligand>
</feature>
<dbReference type="PRINTS" id="PR01752">
    <property type="entry name" value="UREASE"/>
</dbReference>